<dbReference type="Proteomes" id="UP000789901">
    <property type="component" value="Unassembled WGS sequence"/>
</dbReference>
<name>A0ABM8W5D9_GIGMA</name>
<comment type="caution">
    <text evidence="1">The sequence shown here is derived from an EMBL/GenBank/DDBJ whole genome shotgun (WGS) entry which is preliminary data.</text>
</comment>
<gene>
    <name evidence="1" type="ORF">GMARGA_LOCUS3549</name>
</gene>
<protein>
    <submittedName>
        <fullName evidence="1">19323_t:CDS:1</fullName>
    </submittedName>
</protein>
<evidence type="ECO:0000313" key="1">
    <source>
        <dbReference type="EMBL" id="CAG8529466.1"/>
    </source>
</evidence>
<keyword evidence="2" id="KW-1185">Reference proteome</keyword>
<dbReference type="EMBL" id="CAJVQB010001290">
    <property type="protein sequence ID" value="CAG8529466.1"/>
    <property type="molecule type" value="Genomic_DNA"/>
</dbReference>
<proteinExistence type="predicted"/>
<evidence type="ECO:0000313" key="2">
    <source>
        <dbReference type="Proteomes" id="UP000789901"/>
    </source>
</evidence>
<organism evidence="1 2">
    <name type="scientific">Gigaspora margarita</name>
    <dbReference type="NCBI Taxonomy" id="4874"/>
    <lineage>
        <taxon>Eukaryota</taxon>
        <taxon>Fungi</taxon>
        <taxon>Fungi incertae sedis</taxon>
        <taxon>Mucoromycota</taxon>
        <taxon>Glomeromycotina</taxon>
        <taxon>Glomeromycetes</taxon>
        <taxon>Diversisporales</taxon>
        <taxon>Gigasporaceae</taxon>
        <taxon>Gigaspora</taxon>
    </lineage>
</organism>
<accession>A0ABM8W5D9</accession>
<reference evidence="1 2" key="1">
    <citation type="submission" date="2021-06" db="EMBL/GenBank/DDBJ databases">
        <authorList>
            <person name="Kallberg Y."/>
            <person name="Tangrot J."/>
            <person name="Rosling A."/>
        </authorList>
    </citation>
    <scope>NUCLEOTIDE SEQUENCE [LARGE SCALE GENOMIC DNA]</scope>
    <source>
        <strain evidence="1 2">120-4 pot B 10/14</strain>
    </source>
</reference>
<sequence>MTIVEKLVSSYCGYKKNDPITKKVQVTRTNKCAKYDDNSGKWNNNNGQTIAERNQQGTIETNREINTQQDNYLIPSHQLFDNKNESRGNR</sequence>